<proteinExistence type="predicted"/>
<dbReference type="Proteomes" id="UP000287969">
    <property type="component" value="Chromosome"/>
</dbReference>
<accession>A0A410QBA9</accession>
<dbReference type="EMBL" id="CP035282">
    <property type="protein sequence ID" value="QAT61164.1"/>
    <property type="molecule type" value="Genomic_DNA"/>
</dbReference>
<gene>
    <name evidence="3" type="primary">cmr4</name>
    <name evidence="3" type="ORF">EQM13_05970</name>
</gene>
<evidence type="ECO:0000259" key="2">
    <source>
        <dbReference type="Pfam" id="PF03787"/>
    </source>
</evidence>
<organism evidence="3 4">
    <name type="scientific">Acidilutibacter cellobiosedens</name>
    <dbReference type="NCBI Taxonomy" id="2507161"/>
    <lineage>
        <taxon>Bacteria</taxon>
        <taxon>Bacillati</taxon>
        <taxon>Bacillota</taxon>
        <taxon>Tissierellia</taxon>
        <taxon>Tissierellales</taxon>
        <taxon>Acidilutibacteraceae</taxon>
        <taxon>Acidilutibacter</taxon>
    </lineage>
</organism>
<dbReference type="NCBIfam" id="TIGR02580">
    <property type="entry name" value="cas_RAMP_Cmr4"/>
    <property type="match status" value="1"/>
</dbReference>
<dbReference type="InterPro" id="IPR013410">
    <property type="entry name" value="CRISPR-assoc_RAMP_Cmr4"/>
</dbReference>
<dbReference type="PANTHER" id="PTHR36700">
    <property type="entry name" value="CRISPR SYSTEM CMR SUBUNIT CMR4"/>
    <property type="match status" value="1"/>
</dbReference>
<evidence type="ECO:0000256" key="1">
    <source>
        <dbReference type="ARBA" id="ARBA00023118"/>
    </source>
</evidence>
<keyword evidence="1" id="KW-0051">Antiviral defense</keyword>
<protein>
    <submittedName>
        <fullName evidence="3">Type III-B CRISPR module RAMP protein Cmr4</fullName>
    </submittedName>
</protein>
<dbReference type="AlphaFoldDB" id="A0A410QBA9"/>
<dbReference type="RefSeq" id="WP_128752239.1">
    <property type="nucleotide sequence ID" value="NZ_CP035282.1"/>
</dbReference>
<dbReference type="Pfam" id="PF03787">
    <property type="entry name" value="RAMPs"/>
    <property type="match status" value="1"/>
</dbReference>
<feature type="domain" description="CRISPR type III-associated protein" evidence="2">
    <location>
        <begin position="10"/>
        <end position="297"/>
    </location>
</feature>
<dbReference type="OrthoDB" id="9789361at2"/>
<dbReference type="PANTHER" id="PTHR36700:SF1">
    <property type="entry name" value="CRISPR SYSTEM CMR SUBUNIT CMR4"/>
    <property type="match status" value="1"/>
</dbReference>
<name>A0A410QBA9_9FIRM</name>
<dbReference type="KEGG" id="spoa:EQM13_05970"/>
<sequence>MYTKSQLEYIKAITPIHAGTGQDLGIADMPIQREKHSNIPKIEASSLKGSIKSILYYKIKNGNCNSENNGEDDLKKMYKYFGPENGDEASSLIAFTDAKLLLFPIKSAADIFKLVTCPYILKRWVEDLKLSKINQGGQVDKNENENKNNYNRIDDLDVKDGQAIDLGEGKDNIILEDYVFKKSETQCKEVLKEIFKKEDVDVKKIIILSDSDFVELVTLYTEIITRNKIDTDTGVAKDGGLFTEEYLPAESILYFIVLEAPNFNGDEENNAIKYYTKHIGDVFQVGGDFTIGKGFVKRLSKESGRDVNQES</sequence>
<reference evidence="4" key="1">
    <citation type="submission" date="2019-01" db="EMBL/GenBank/DDBJ databases">
        <title>Draft genomes of a novel of Sporanaerobacter strains.</title>
        <authorList>
            <person name="Ma S."/>
        </authorList>
    </citation>
    <scope>NUCLEOTIDE SEQUENCE [LARGE SCALE GENOMIC DNA]</scope>
    <source>
        <strain evidence="4">NJN-17</strain>
    </source>
</reference>
<dbReference type="GO" id="GO:0051607">
    <property type="term" value="P:defense response to virus"/>
    <property type="evidence" value="ECO:0007669"/>
    <property type="project" value="UniProtKB-KW"/>
</dbReference>
<evidence type="ECO:0000313" key="3">
    <source>
        <dbReference type="EMBL" id="QAT61164.1"/>
    </source>
</evidence>
<dbReference type="InterPro" id="IPR005537">
    <property type="entry name" value="RAMP_III_fam"/>
</dbReference>
<keyword evidence="4" id="KW-1185">Reference proteome</keyword>
<evidence type="ECO:0000313" key="4">
    <source>
        <dbReference type="Proteomes" id="UP000287969"/>
    </source>
</evidence>